<organism evidence="2 3">
    <name type="scientific">Agrobacterium tomkonis CFBP 6623</name>
    <dbReference type="NCBI Taxonomy" id="1183432"/>
    <lineage>
        <taxon>Bacteria</taxon>
        <taxon>Pseudomonadati</taxon>
        <taxon>Pseudomonadota</taxon>
        <taxon>Alphaproteobacteria</taxon>
        <taxon>Hyphomicrobiales</taxon>
        <taxon>Rhizobiaceae</taxon>
        <taxon>Rhizobium/Agrobacterium group</taxon>
        <taxon>Agrobacterium</taxon>
        <taxon>Agrobacterium tumefaciens complex</taxon>
    </lineage>
</organism>
<evidence type="ECO:0000313" key="2">
    <source>
        <dbReference type="EMBL" id="CUX63873.1"/>
    </source>
</evidence>
<reference evidence="3" key="1">
    <citation type="submission" date="2016-01" db="EMBL/GenBank/DDBJ databases">
        <authorList>
            <person name="Regsiter A."/>
            <person name="william w."/>
        </authorList>
    </citation>
    <scope>NUCLEOTIDE SEQUENCE [LARGE SCALE GENOMIC DNA]</scope>
    <source>
        <strain evidence="3">CFBP 6623</strain>
    </source>
</reference>
<sequence length="130" mass="14606">MRDPKQIAISSIGTTRLRRRHSGGATHKFAHRSYADQVPPVRLRRPAVVQGKRRDRPSVPFFEEAFFDGSGKTERATGNIAVFAIIAGVGLMAMLTGGRTGQFRAWNIEQRVRVGAGRFHIINHRLLLRF</sequence>
<dbReference type="Proteomes" id="UP000191988">
    <property type="component" value="Unassembled WGS sequence"/>
</dbReference>
<evidence type="ECO:0000256" key="1">
    <source>
        <dbReference type="SAM" id="Phobius"/>
    </source>
</evidence>
<evidence type="ECO:0000313" key="3">
    <source>
        <dbReference type="Proteomes" id="UP000191988"/>
    </source>
</evidence>
<feature type="transmembrane region" description="Helical" evidence="1">
    <location>
        <begin position="76"/>
        <end position="95"/>
    </location>
</feature>
<keyword evidence="1" id="KW-1133">Transmembrane helix</keyword>
<dbReference type="AlphaFoldDB" id="A0A1S7S797"/>
<protein>
    <submittedName>
        <fullName evidence="2">Uncharacterized protein</fullName>
    </submittedName>
</protein>
<dbReference type="EMBL" id="FBWK01000064">
    <property type="protein sequence ID" value="CUX63873.1"/>
    <property type="molecule type" value="Genomic_DNA"/>
</dbReference>
<name>A0A1S7S797_9HYPH</name>
<gene>
    <name evidence="2" type="ORF">AGR3A_Lc90010</name>
</gene>
<accession>A0A1S7S797</accession>
<proteinExistence type="predicted"/>
<keyword evidence="3" id="KW-1185">Reference proteome</keyword>
<keyword evidence="1" id="KW-0472">Membrane</keyword>
<keyword evidence="1" id="KW-0812">Transmembrane</keyword>